<accession>A0ACA9SXI3</accession>
<evidence type="ECO:0000313" key="2">
    <source>
        <dbReference type="Proteomes" id="UP000789920"/>
    </source>
</evidence>
<dbReference type="Proteomes" id="UP000789920">
    <property type="component" value="Unassembled WGS sequence"/>
</dbReference>
<evidence type="ECO:0000313" key="1">
    <source>
        <dbReference type="EMBL" id="CAG8851653.1"/>
    </source>
</evidence>
<protein>
    <submittedName>
        <fullName evidence="1">13004_t:CDS:1</fullName>
    </submittedName>
</protein>
<dbReference type="EMBL" id="CAJVQC010177408">
    <property type="protein sequence ID" value="CAG8851653.1"/>
    <property type="molecule type" value="Genomic_DNA"/>
</dbReference>
<organism evidence="1 2">
    <name type="scientific">Racocetra persica</name>
    <dbReference type="NCBI Taxonomy" id="160502"/>
    <lineage>
        <taxon>Eukaryota</taxon>
        <taxon>Fungi</taxon>
        <taxon>Fungi incertae sedis</taxon>
        <taxon>Mucoromycota</taxon>
        <taxon>Glomeromycotina</taxon>
        <taxon>Glomeromycetes</taxon>
        <taxon>Diversisporales</taxon>
        <taxon>Gigasporaceae</taxon>
        <taxon>Racocetra</taxon>
    </lineage>
</organism>
<keyword evidence="2" id="KW-1185">Reference proteome</keyword>
<gene>
    <name evidence="1" type="ORF">RPERSI_LOCUS36669</name>
</gene>
<reference evidence="1" key="1">
    <citation type="submission" date="2021-06" db="EMBL/GenBank/DDBJ databases">
        <authorList>
            <person name="Kallberg Y."/>
            <person name="Tangrot J."/>
            <person name="Rosling A."/>
        </authorList>
    </citation>
    <scope>NUCLEOTIDE SEQUENCE</scope>
    <source>
        <strain evidence="1">MA461A</strain>
    </source>
</reference>
<name>A0ACA9SXI3_9GLOM</name>
<sequence length="162" mass="18558">RFCECGELRIVSIMVSSIIKMLMRTNNLQNLSLLISRDEPDLPESSIFSSSQPGLSNLPSFHLVLKDTPIKVNIREFIDKLPELCSNLREIAFDFSDNDTDDETTSSLTSIISAQKYLSTFSLRCRTASAQRYINELRSRRELKQLYLNEIDFSRISINSLN</sequence>
<feature type="non-terminal residue" evidence="1">
    <location>
        <position position="162"/>
    </location>
</feature>
<proteinExistence type="predicted"/>
<feature type="non-terminal residue" evidence="1">
    <location>
        <position position="1"/>
    </location>
</feature>
<comment type="caution">
    <text evidence="1">The sequence shown here is derived from an EMBL/GenBank/DDBJ whole genome shotgun (WGS) entry which is preliminary data.</text>
</comment>